<name>A0A0E9P7I4_ANGAN</name>
<sequence>MSQLVMVANFFVTWDLVVFFVLTNCLWYLFEWIFVHNLLLI</sequence>
<reference evidence="2" key="1">
    <citation type="submission" date="2014-11" db="EMBL/GenBank/DDBJ databases">
        <authorList>
            <person name="Amaro Gonzalez C."/>
        </authorList>
    </citation>
    <scope>NUCLEOTIDE SEQUENCE</scope>
</reference>
<dbReference type="EMBL" id="GBXM01108335">
    <property type="protein sequence ID" value="JAH00242.1"/>
    <property type="molecule type" value="Transcribed_RNA"/>
</dbReference>
<evidence type="ECO:0000313" key="2">
    <source>
        <dbReference type="EMBL" id="JAH00242.1"/>
    </source>
</evidence>
<keyword evidence="1" id="KW-0472">Membrane</keyword>
<protein>
    <submittedName>
        <fullName evidence="2">Uncharacterized protein</fullName>
    </submittedName>
</protein>
<organism evidence="2">
    <name type="scientific">Anguilla anguilla</name>
    <name type="common">European freshwater eel</name>
    <name type="synonym">Muraena anguilla</name>
    <dbReference type="NCBI Taxonomy" id="7936"/>
    <lineage>
        <taxon>Eukaryota</taxon>
        <taxon>Metazoa</taxon>
        <taxon>Chordata</taxon>
        <taxon>Craniata</taxon>
        <taxon>Vertebrata</taxon>
        <taxon>Euteleostomi</taxon>
        <taxon>Actinopterygii</taxon>
        <taxon>Neopterygii</taxon>
        <taxon>Teleostei</taxon>
        <taxon>Anguilliformes</taxon>
        <taxon>Anguillidae</taxon>
        <taxon>Anguilla</taxon>
    </lineage>
</organism>
<dbReference type="AlphaFoldDB" id="A0A0E9P7I4"/>
<evidence type="ECO:0000256" key="1">
    <source>
        <dbReference type="SAM" id="Phobius"/>
    </source>
</evidence>
<keyword evidence="1" id="KW-1133">Transmembrane helix</keyword>
<feature type="transmembrane region" description="Helical" evidence="1">
    <location>
        <begin position="7"/>
        <end position="30"/>
    </location>
</feature>
<accession>A0A0E9P7I4</accession>
<keyword evidence="1" id="KW-0812">Transmembrane</keyword>
<reference evidence="2" key="2">
    <citation type="journal article" date="2015" name="Fish Shellfish Immunol.">
        <title>Early steps in the European eel (Anguilla anguilla)-Vibrio vulnificus interaction in the gills: Role of the RtxA13 toxin.</title>
        <authorList>
            <person name="Callol A."/>
            <person name="Pajuelo D."/>
            <person name="Ebbesson L."/>
            <person name="Teles M."/>
            <person name="MacKenzie S."/>
            <person name="Amaro C."/>
        </authorList>
    </citation>
    <scope>NUCLEOTIDE SEQUENCE</scope>
</reference>
<proteinExistence type="predicted"/>